<sequence>MPSPSGAKGLRWYGTGRNVYAGGCSTQQVWWCKMPRPSGAKSLRWQKGVRRRLLYTAGVRCKMPTPSGAKDLRWYDTGREVYAGGCCTQQVWWYKTPRPSGAKGLRWYDTGRKVYTGGCCTQV</sequence>
<dbReference type="AlphaFoldDB" id="A0ABD0K704"/>
<comment type="caution">
    <text evidence="1">The sequence shown here is derived from an EMBL/GenBank/DDBJ whole genome shotgun (WGS) entry which is preliminary data.</text>
</comment>
<reference evidence="1 2" key="1">
    <citation type="journal article" date="2023" name="Sci. Data">
        <title>Genome assembly of the Korean intertidal mud-creeper Batillaria attramentaria.</title>
        <authorList>
            <person name="Patra A.K."/>
            <person name="Ho P.T."/>
            <person name="Jun S."/>
            <person name="Lee S.J."/>
            <person name="Kim Y."/>
            <person name="Won Y.J."/>
        </authorList>
    </citation>
    <scope>NUCLEOTIDE SEQUENCE [LARGE SCALE GENOMIC DNA]</scope>
    <source>
        <strain evidence="1">Wonlab-2016</strain>
    </source>
</reference>
<evidence type="ECO:0000313" key="2">
    <source>
        <dbReference type="Proteomes" id="UP001519460"/>
    </source>
</evidence>
<name>A0ABD0K704_9CAEN</name>
<protein>
    <submittedName>
        <fullName evidence="1">Uncharacterized protein</fullName>
    </submittedName>
</protein>
<evidence type="ECO:0000313" key="1">
    <source>
        <dbReference type="EMBL" id="KAK7483111.1"/>
    </source>
</evidence>
<accession>A0ABD0K704</accession>
<gene>
    <name evidence="1" type="ORF">BaRGS_00025679</name>
</gene>
<proteinExistence type="predicted"/>
<keyword evidence="2" id="KW-1185">Reference proteome</keyword>
<dbReference type="EMBL" id="JACVVK020000233">
    <property type="protein sequence ID" value="KAK7483111.1"/>
    <property type="molecule type" value="Genomic_DNA"/>
</dbReference>
<organism evidence="1 2">
    <name type="scientific">Batillaria attramentaria</name>
    <dbReference type="NCBI Taxonomy" id="370345"/>
    <lineage>
        <taxon>Eukaryota</taxon>
        <taxon>Metazoa</taxon>
        <taxon>Spiralia</taxon>
        <taxon>Lophotrochozoa</taxon>
        <taxon>Mollusca</taxon>
        <taxon>Gastropoda</taxon>
        <taxon>Caenogastropoda</taxon>
        <taxon>Sorbeoconcha</taxon>
        <taxon>Cerithioidea</taxon>
        <taxon>Batillariidae</taxon>
        <taxon>Batillaria</taxon>
    </lineage>
</organism>
<dbReference type="Proteomes" id="UP001519460">
    <property type="component" value="Unassembled WGS sequence"/>
</dbReference>